<evidence type="ECO:0000256" key="1">
    <source>
        <dbReference type="SAM" id="Phobius"/>
    </source>
</evidence>
<keyword evidence="3" id="KW-1185">Reference proteome</keyword>
<comment type="caution">
    <text evidence="2">The sequence shown here is derived from an EMBL/GenBank/DDBJ whole genome shotgun (WGS) entry which is preliminary data.</text>
</comment>
<sequence>MKHFKVSISSLLLGIFGSSICFMGCGIIVNIELFYSIINSNSSLVIAFIFGLDTIGHASQKHEDQLFPFPCTYMLRHQYRFSNTAESGYPELSAITNDKFEAKRKFRQILSIGEISLLPAVTKKKKSA</sequence>
<keyword evidence="1" id="KW-1133">Transmembrane helix</keyword>
<keyword evidence="1" id="KW-0812">Transmembrane</keyword>
<dbReference type="EMBL" id="JBDJPC010000009">
    <property type="protein sequence ID" value="KAL1492125.1"/>
    <property type="molecule type" value="Genomic_DNA"/>
</dbReference>
<keyword evidence="1" id="KW-0472">Membrane</keyword>
<organism evidence="2 3">
    <name type="scientific">Hypothenemus hampei</name>
    <name type="common">Coffee berry borer</name>
    <dbReference type="NCBI Taxonomy" id="57062"/>
    <lineage>
        <taxon>Eukaryota</taxon>
        <taxon>Metazoa</taxon>
        <taxon>Ecdysozoa</taxon>
        <taxon>Arthropoda</taxon>
        <taxon>Hexapoda</taxon>
        <taxon>Insecta</taxon>
        <taxon>Pterygota</taxon>
        <taxon>Neoptera</taxon>
        <taxon>Endopterygota</taxon>
        <taxon>Coleoptera</taxon>
        <taxon>Polyphaga</taxon>
        <taxon>Cucujiformia</taxon>
        <taxon>Curculionidae</taxon>
        <taxon>Scolytinae</taxon>
        <taxon>Hypothenemus</taxon>
    </lineage>
</organism>
<evidence type="ECO:0000313" key="2">
    <source>
        <dbReference type="EMBL" id="KAL1492125.1"/>
    </source>
</evidence>
<feature type="transmembrane region" description="Helical" evidence="1">
    <location>
        <begin position="33"/>
        <end position="52"/>
    </location>
</feature>
<accession>A0ABD1EC28</accession>
<gene>
    <name evidence="2" type="ORF">ABEB36_012614</name>
</gene>
<proteinExistence type="predicted"/>
<dbReference type="Proteomes" id="UP001566132">
    <property type="component" value="Unassembled WGS sequence"/>
</dbReference>
<evidence type="ECO:0000313" key="3">
    <source>
        <dbReference type="Proteomes" id="UP001566132"/>
    </source>
</evidence>
<dbReference type="AlphaFoldDB" id="A0ABD1EC28"/>
<reference evidence="2 3" key="1">
    <citation type="submission" date="2024-05" db="EMBL/GenBank/DDBJ databases">
        <title>Genetic variation in Jamaican populations of the coffee berry borer (Hypothenemus hampei).</title>
        <authorList>
            <person name="Errbii M."/>
            <person name="Myrie A."/>
        </authorList>
    </citation>
    <scope>NUCLEOTIDE SEQUENCE [LARGE SCALE GENOMIC DNA]</scope>
    <source>
        <strain evidence="2">JA-Hopewell-2020-01-JO</strain>
        <tissue evidence="2">Whole body</tissue>
    </source>
</reference>
<protein>
    <submittedName>
        <fullName evidence="2">Uncharacterized protein</fullName>
    </submittedName>
</protein>
<name>A0ABD1EC28_HYPHA</name>